<dbReference type="SMART" id="SM00342">
    <property type="entry name" value="HTH_ARAC"/>
    <property type="match status" value="1"/>
</dbReference>
<proteinExistence type="predicted"/>
<evidence type="ECO:0000256" key="2">
    <source>
        <dbReference type="ARBA" id="ARBA00023125"/>
    </source>
</evidence>
<dbReference type="PROSITE" id="PS01124">
    <property type="entry name" value="HTH_ARAC_FAMILY_2"/>
    <property type="match status" value="1"/>
</dbReference>
<comment type="caution">
    <text evidence="5">The sequence shown here is derived from an EMBL/GenBank/DDBJ whole genome shotgun (WGS) entry which is preliminary data.</text>
</comment>
<dbReference type="RefSeq" id="WP_076334166.1">
    <property type="nucleotide sequence ID" value="NZ_MRTJ01000025.1"/>
</dbReference>
<evidence type="ECO:0000313" key="6">
    <source>
        <dbReference type="Proteomes" id="UP000187134"/>
    </source>
</evidence>
<dbReference type="SUPFAM" id="SSF46689">
    <property type="entry name" value="Homeodomain-like"/>
    <property type="match status" value="1"/>
</dbReference>
<reference evidence="5 6" key="1">
    <citation type="submission" date="2016-11" db="EMBL/GenBank/DDBJ databases">
        <title>Paenibacillus species isolates.</title>
        <authorList>
            <person name="Beno S.M."/>
        </authorList>
    </citation>
    <scope>NUCLEOTIDE SEQUENCE [LARGE SCALE GENOMIC DNA]</scope>
    <source>
        <strain evidence="5 6">FSL H8-0246</strain>
    </source>
</reference>
<dbReference type="Pfam" id="PF12833">
    <property type="entry name" value="HTH_18"/>
    <property type="match status" value="1"/>
</dbReference>
<dbReference type="SUPFAM" id="SSF51182">
    <property type="entry name" value="RmlC-like cupins"/>
    <property type="match status" value="1"/>
</dbReference>
<dbReference type="Gene3D" id="1.10.10.60">
    <property type="entry name" value="Homeodomain-like"/>
    <property type="match status" value="1"/>
</dbReference>
<dbReference type="Proteomes" id="UP000187134">
    <property type="component" value="Unassembled WGS sequence"/>
</dbReference>
<dbReference type="PANTHER" id="PTHR43280:SF34">
    <property type="entry name" value="ARAC-FAMILY TRANSCRIPTIONAL REGULATOR"/>
    <property type="match status" value="1"/>
</dbReference>
<accession>A0A1R1BFP8</accession>
<keyword evidence="2" id="KW-0238">DNA-binding</keyword>
<evidence type="ECO:0000256" key="3">
    <source>
        <dbReference type="ARBA" id="ARBA00023163"/>
    </source>
</evidence>
<dbReference type="OrthoDB" id="9799319at2"/>
<dbReference type="GO" id="GO:0043565">
    <property type="term" value="F:sequence-specific DNA binding"/>
    <property type="evidence" value="ECO:0007669"/>
    <property type="project" value="InterPro"/>
</dbReference>
<dbReference type="InterPro" id="IPR014710">
    <property type="entry name" value="RmlC-like_jellyroll"/>
</dbReference>
<dbReference type="Gene3D" id="2.60.120.10">
    <property type="entry name" value="Jelly Rolls"/>
    <property type="match status" value="1"/>
</dbReference>
<dbReference type="InterPro" id="IPR011051">
    <property type="entry name" value="RmlC_Cupin_sf"/>
</dbReference>
<sequence>MSSTGYFTASSPMNVEFLNVKDEPFRWHNSIEVVIVLEGSIHIAIADEQRTLGADAIEIFNINQVHRLWQTDENNVVLQINIDAEFAKAYFPDLSYVWFAHEFSPGAYLGIERVEGVIKAICTLITPIVATREMPFLTLKNTAEQLLDLLIMNFDAKRMFEGNPTKLQRIGRIYDYLFNNKGFINKASLNEIAKHTEEYLNLDYLSSQFKLLIGDTLQNLLHYLRIEHAIKQLLTTDRSLVEISTESGFSSPRYFYQRFNKIFPEGPKVFREQHKKKQNMKEHCREIIDPAFVLARHHGLFKIPDTIDSALNKWIHIDIFGPHEQNSTSPYLIKISELVKGDSQAYLKMILQINTLSPNNVFGFEETLDTANRDDFQVLTWLLNQFRDNDISPVFIIGTSSNAISEQITTIQGLLQNYTLTDGAEHMKGWRIELQ</sequence>
<protein>
    <recommendedName>
        <fullName evidence="4">HTH araC/xylS-type domain-containing protein</fullName>
    </recommendedName>
</protein>
<dbReference type="GO" id="GO:0003700">
    <property type="term" value="F:DNA-binding transcription factor activity"/>
    <property type="evidence" value="ECO:0007669"/>
    <property type="project" value="InterPro"/>
</dbReference>
<dbReference type="InterPro" id="IPR009057">
    <property type="entry name" value="Homeodomain-like_sf"/>
</dbReference>
<name>A0A1R1BFP8_PAEAM</name>
<dbReference type="AlphaFoldDB" id="A0A1R1BFP8"/>
<organism evidence="5 6">
    <name type="scientific">Paenibacillus amylolyticus</name>
    <dbReference type="NCBI Taxonomy" id="1451"/>
    <lineage>
        <taxon>Bacteria</taxon>
        <taxon>Bacillati</taxon>
        <taxon>Bacillota</taxon>
        <taxon>Bacilli</taxon>
        <taxon>Bacillales</taxon>
        <taxon>Paenibacillaceae</taxon>
        <taxon>Paenibacillus</taxon>
    </lineage>
</organism>
<dbReference type="PANTHER" id="PTHR43280">
    <property type="entry name" value="ARAC-FAMILY TRANSCRIPTIONAL REGULATOR"/>
    <property type="match status" value="1"/>
</dbReference>
<keyword evidence="1" id="KW-0805">Transcription regulation</keyword>
<keyword evidence="3" id="KW-0804">Transcription</keyword>
<feature type="domain" description="HTH araC/xylS-type" evidence="4">
    <location>
        <begin position="204"/>
        <end position="273"/>
    </location>
</feature>
<evidence type="ECO:0000259" key="4">
    <source>
        <dbReference type="PROSITE" id="PS01124"/>
    </source>
</evidence>
<dbReference type="InterPro" id="IPR018060">
    <property type="entry name" value="HTH_AraC"/>
</dbReference>
<evidence type="ECO:0000313" key="5">
    <source>
        <dbReference type="EMBL" id="OMF05875.1"/>
    </source>
</evidence>
<evidence type="ECO:0000256" key="1">
    <source>
        <dbReference type="ARBA" id="ARBA00023015"/>
    </source>
</evidence>
<dbReference type="EMBL" id="MRTJ01000025">
    <property type="protein sequence ID" value="OMF05875.1"/>
    <property type="molecule type" value="Genomic_DNA"/>
</dbReference>
<gene>
    <name evidence="5" type="ORF">BK131_28850</name>
</gene>